<protein>
    <submittedName>
        <fullName evidence="6">N-acetylglutaminylglutamine synthetase</fullName>
    </submittedName>
</protein>
<evidence type="ECO:0000256" key="1">
    <source>
        <dbReference type="ARBA" id="ARBA00023211"/>
    </source>
</evidence>
<dbReference type="InterPro" id="IPR013815">
    <property type="entry name" value="ATP_grasp_subdomain_1"/>
</dbReference>
<dbReference type="Gene3D" id="3.30.1490.20">
    <property type="entry name" value="ATP-grasp fold, A domain"/>
    <property type="match status" value="1"/>
</dbReference>
<proteinExistence type="predicted"/>
<comment type="caution">
    <text evidence="6">The sequence shown here is derived from an EMBL/GenBank/DDBJ whole genome shotgun (WGS) entry which is preliminary data.</text>
</comment>
<dbReference type="AlphaFoldDB" id="A0AAV3TYE2"/>
<keyword evidence="7" id="KW-1185">Reference proteome</keyword>
<evidence type="ECO:0000259" key="5">
    <source>
        <dbReference type="PROSITE" id="PS51186"/>
    </source>
</evidence>
<keyword evidence="1" id="KW-0464">Manganese</keyword>
<keyword evidence="2" id="KW-0067">ATP-binding</keyword>
<feature type="region of interest" description="Disordered" evidence="3">
    <location>
        <begin position="1"/>
        <end position="24"/>
    </location>
</feature>
<evidence type="ECO:0000313" key="7">
    <source>
        <dbReference type="Proteomes" id="UP001409585"/>
    </source>
</evidence>
<dbReference type="GO" id="GO:0005524">
    <property type="term" value="F:ATP binding"/>
    <property type="evidence" value="ECO:0007669"/>
    <property type="project" value="UniProtKB-UniRule"/>
</dbReference>
<dbReference type="GO" id="GO:0016747">
    <property type="term" value="F:acyltransferase activity, transferring groups other than amino-acyl groups"/>
    <property type="evidence" value="ECO:0007669"/>
    <property type="project" value="InterPro"/>
</dbReference>
<dbReference type="PROSITE" id="PS50975">
    <property type="entry name" value="ATP_GRASP"/>
    <property type="match status" value="1"/>
</dbReference>
<dbReference type="EMBL" id="BAABLX010000003">
    <property type="protein sequence ID" value="GAA4930657.1"/>
    <property type="molecule type" value="Genomic_DNA"/>
</dbReference>
<sequence>MTNKSGSRHVDNDHPDPMDPSLMASLKNWGKPIDDNGTQPMAKEVTLDCGWGRLVFGQTFAEPRTVAEIIRREKKDQRDIALYVREPNLILANAPQELFLDPSLTYRLDFRHYQTRSDQPEGVRIRLYSASDKQLHIDRLYKIHNMVPAYDGFYSKLDELKEHCLLVAEDTSTGELIGAVHGVDHKLAINDPDNGCSLWALVADPQAQIPMVGEWLTRALIEKFIADGRDFMDLSVMHDNTRAIKLYDRLGFQQVPVYCIKKKNSINERWFVGQDPEENLNIYARIITMEARRRGIGVEILDAEGGFFKLNLGGRSITCRESLSELTSAIAMSRCDDKAVTRRVLEHEGLRVPEQITSDDADAVESFINLHHKVVVKPARGEQGRGIKVGLTQLPEVQEAIKEAADYSDKVLLEECVDGEDLRIIVIDYKVVAAAVRRPPHVVGNGKDSVATLVENLSHRRAAATHGESTIPVDVETARCVRQSGYSLDDIPASGTRIKVRSTANLHTGGTIHDVTNQLHPVLIAAAKRAARALHIPVVGLDFLVPDVGGPDYVIIEANERPGLANHEPQPTVERFIDLLFPHTKSVSNEQEN</sequence>
<feature type="domain" description="N-acetyltransferase" evidence="5">
    <location>
        <begin position="123"/>
        <end position="273"/>
    </location>
</feature>
<dbReference type="Proteomes" id="UP001409585">
    <property type="component" value="Unassembled WGS sequence"/>
</dbReference>
<dbReference type="InterPro" id="IPR016181">
    <property type="entry name" value="Acyl_CoA_acyltransferase"/>
</dbReference>
<dbReference type="GO" id="GO:0009432">
    <property type="term" value="P:SOS response"/>
    <property type="evidence" value="ECO:0007669"/>
    <property type="project" value="TreeGrafter"/>
</dbReference>
<dbReference type="GO" id="GO:0046872">
    <property type="term" value="F:metal ion binding"/>
    <property type="evidence" value="ECO:0007669"/>
    <property type="project" value="InterPro"/>
</dbReference>
<dbReference type="Pfam" id="PF08443">
    <property type="entry name" value="RimK"/>
    <property type="match status" value="1"/>
</dbReference>
<dbReference type="Gene3D" id="3.40.630.30">
    <property type="match status" value="1"/>
</dbReference>
<name>A0AAV3TYE2_9ALTE</name>
<reference evidence="7" key="1">
    <citation type="journal article" date="2019" name="Int. J. Syst. Evol. Microbiol.">
        <title>The Global Catalogue of Microorganisms (GCM) 10K type strain sequencing project: providing services to taxonomists for standard genome sequencing and annotation.</title>
        <authorList>
            <consortium name="The Broad Institute Genomics Platform"/>
            <consortium name="The Broad Institute Genome Sequencing Center for Infectious Disease"/>
            <person name="Wu L."/>
            <person name="Ma J."/>
        </authorList>
    </citation>
    <scope>NUCLEOTIDE SEQUENCE [LARGE SCALE GENOMIC DNA]</scope>
    <source>
        <strain evidence="7">JCM 19134</strain>
    </source>
</reference>
<dbReference type="SUPFAM" id="SSF55729">
    <property type="entry name" value="Acyl-CoA N-acyltransferases (Nat)"/>
    <property type="match status" value="1"/>
</dbReference>
<dbReference type="PROSITE" id="PS51186">
    <property type="entry name" value="GNAT"/>
    <property type="match status" value="1"/>
</dbReference>
<accession>A0AAV3TYE2</accession>
<dbReference type="InterPro" id="IPR013651">
    <property type="entry name" value="ATP-grasp_RimK-type"/>
</dbReference>
<dbReference type="InterPro" id="IPR000182">
    <property type="entry name" value="GNAT_dom"/>
</dbReference>
<evidence type="ECO:0000256" key="2">
    <source>
        <dbReference type="PROSITE-ProRule" id="PRU00409"/>
    </source>
</evidence>
<dbReference type="NCBIfam" id="TIGR03103">
    <property type="entry name" value="trio_acet_GNAT"/>
    <property type="match status" value="1"/>
</dbReference>
<dbReference type="RefSeq" id="WP_345416046.1">
    <property type="nucleotide sequence ID" value="NZ_AP031496.1"/>
</dbReference>
<dbReference type="SUPFAM" id="SSF56059">
    <property type="entry name" value="Glutathione synthetase ATP-binding domain-like"/>
    <property type="match status" value="1"/>
</dbReference>
<dbReference type="InterPro" id="IPR017534">
    <property type="entry name" value="GNAT-acetyltransferase"/>
</dbReference>
<evidence type="ECO:0000256" key="3">
    <source>
        <dbReference type="SAM" id="MobiDB-lite"/>
    </source>
</evidence>
<dbReference type="Pfam" id="PF00583">
    <property type="entry name" value="Acetyltransf_1"/>
    <property type="match status" value="1"/>
</dbReference>
<feature type="compositionally biased region" description="Basic and acidic residues" evidence="3">
    <location>
        <begin position="8"/>
        <end position="17"/>
    </location>
</feature>
<dbReference type="PANTHER" id="PTHR21621">
    <property type="entry name" value="RIBOSOMAL PROTEIN S6 MODIFICATION PROTEIN"/>
    <property type="match status" value="1"/>
</dbReference>
<keyword evidence="2" id="KW-0547">Nucleotide-binding</keyword>
<feature type="domain" description="ATP-grasp" evidence="4">
    <location>
        <begin position="342"/>
        <end position="588"/>
    </location>
</feature>
<evidence type="ECO:0000313" key="6">
    <source>
        <dbReference type="EMBL" id="GAA4930657.1"/>
    </source>
</evidence>
<dbReference type="GO" id="GO:0018169">
    <property type="term" value="F:ribosomal S6-glutamic acid ligase activity"/>
    <property type="evidence" value="ECO:0007669"/>
    <property type="project" value="TreeGrafter"/>
</dbReference>
<organism evidence="6 7">
    <name type="scientific">Halioxenophilus aromaticivorans</name>
    <dbReference type="NCBI Taxonomy" id="1306992"/>
    <lineage>
        <taxon>Bacteria</taxon>
        <taxon>Pseudomonadati</taxon>
        <taxon>Pseudomonadota</taxon>
        <taxon>Gammaproteobacteria</taxon>
        <taxon>Alteromonadales</taxon>
        <taxon>Alteromonadaceae</taxon>
        <taxon>Halioxenophilus</taxon>
    </lineage>
</organism>
<dbReference type="GO" id="GO:0005737">
    <property type="term" value="C:cytoplasm"/>
    <property type="evidence" value="ECO:0007669"/>
    <property type="project" value="TreeGrafter"/>
</dbReference>
<dbReference type="PANTHER" id="PTHR21621:SF0">
    <property type="entry name" value="BETA-CITRYLGLUTAMATE SYNTHASE B-RELATED"/>
    <property type="match status" value="1"/>
</dbReference>
<evidence type="ECO:0000259" key="4">
    <source>
        <dbReference type="PROSITE" id="PS50975"/>
    </source>
</evidence>
<dbReference type="Gene3D" id="3.30.470.20">
    <property type="entry name" value="ATP-grasp fold, B domain"/>
    <property type="match status" value="2"/>
</dbReference>
<dbReference type="InterPro" id="IPR011761">
    <property type="entry name" value="ATP-grasp"/>
</dbReference>
<gene>
    <name evidence="6" type="primary">ngg</name>
    <name evidence="6" type="ORF">GCM10025791_03240</name>
</gene>